<organism evidence="1 2">
    <name type="scientific">Populus trichocarpa</name>
    <name type="common">Western balsam poplar</name>
    <name type="synonym">Populus balsamifera subsp. trichocarpa</name>
    <dbReference type="NCBI Taxonomy" id="3694"/>
    <lineage>
        <taxon>Eukaryota</taxon>
        <taxon>Viridiplantae</taxon>
        <taxon>Streptophyta</taxon>
        <taxon>Embryophyta</taxon>
        <taxon>Tracheophyta</taxon>
        <taxon>Spermatophyta</taxon>
        <taxon>Magnoliopsida</taxon>
        <taxon>eudicotyledons</taxon>
        <taxon>Gunneridae</taxon>
        <taxon>Pentapetalae</taxon>
        <taxon>rosids</taxon>
        <taxon>fabids</taxon>
        <taxon>Malpighiales</taxon>
        <taxon>Salicaceae</taxon>
        <taxon>Saliceae</taxon>
        <taxon>Populus</taxon>
    </lineage>
</organism>
<proteinExistence type="predicted"/>
<accession>A0ACC0TPI5</accession>
<dbReference type="Proteomes" id="UP000006729">
    <property type="component" value="Chromosome 1"/>
</dbReference>
<evidence type="ECO:0000313" key="2">
    <source>
        <dbReference type="Proteomes" id="UP000006729"/>
    </source>
</evidence>
<gene>
    <name evidence="1" type="ORF">POPTR_001G447602v4</name>
</gene>
<comment type="caution">
    <text evidence="1">The sequence shown here is derived from an EMBL/GenBank/DDBJ whole genome shotgun (WGS) entry which is preliminary data.</text>
</comment>
<evidence type="ECO:0000313" key="1">
    <source>
        <dbReference type="EMBL" id="KAI9403557.1"/>
    </source>
</evidence>
<keyword evidence="2" id="KW-1185">Reference proteome</keyword>
<sequence>MVPKTPEIAGKDFCKPGQCRWNSGGAWVHAPPPETPKYRGSVTVSPLLPLTGSEDQCYLQIKQKKHTRQWLPASSPGDGSSGRPLEGSSWDGEGRRCCWCGGCLMVATAGDCSAGLGLLAVASATLELTGALRCFCRLRGTERRRRGCR</sequence>
<reference evidence="1 2" key="1">
    <citation type="journal article" date="2006" name="Science">
        <title>The genome of black cottonwood, Populus trichocarpa (Torr. &amp; Gray).</title>
        <authorList>
            <person name="Tuskan G.A."/>
            <person name="Difazio S."/>
            <person name="Jansson S."/>
            <person name="Bohlmann J."/>
            <person name="Grigoriev I."/>
            <person name="Hellsten U."/>
            <person name="Putnam N."/>
            <person name="Ralph S."/>
            <person name="Rombauts S."/>
            <person name="Salamov A."/>
            <person name="Schein J."/>
            <person name="Sterck L."/>
            <person name="Aerts A."/>
            <person name="Bhalerao R.R."/>
            <person name="Bhalerao R.P."/>
            <person name="Blaudez D."/>
            <person name="Boerjan W."/>
            <person name="Brun A."/>
            <person name="Brunner A."/>
            <person name="Busov V."/>
            <person name="Campbell M."/>
            <person name="Carlson J."/>
            <person name="Chalot M."/>
            <person name="Chapman J."/>
            <person name="Chen G.L."/>
            <person name="Cooper D."/>
            <person name="Coutinho P.M."/>
            <person name="Couturier J."/>
            <person name="Covert S."/>
            <person name="Cronk Q."/>
            <person name="Cunningham R."/>
            <person name="Davis J."/>
            <person name="Degroeve S."/>
            <person name="Dejardin A."/>
            <person name="Depamphilis C."/>
            <person name="Detter J."/>
            <person name="Dirks B."/>
            <person name="Dubchak I."/>
            <person name="Duplessis S."/>
            <person name="Ehlting J."/>
            <person name="Ellis B."/>
            <person name="Gendler K."/>
            <person name="Goodstein D."/>
            <person name="Gribskov M."/>
            <person name="Grimwood J."/>
            <person name="Groover A."/>
            <person name="Gunter L."/>
            <person name="Hamberger B."/>
            <person name="Heinze B."/>
            <person name="Helariutta Y."/>
            <person name="Henrissat B."/>
            <person name="Holligan D."/>
            <person name="Holt R."/>
            <person name="Huang W."/>
            <person name="Islam-Faridi N."/>
            <person name="Jones S."/>
            <person name="Jones-Rhoades M."/>
            <person name="Jorgensen R."/>
            <person name="Joshi C."/>
            <person name="Kangasjarvi J."/>
            <person name="Karlsson J."/>
            <person name="Kelleher C."/>
            <person name="Kirkpatrick R."/>
            <person name="Kirst M."/>
            <person name="Kohler A."/>
            <person name="Kalluri U."/>
            <person name="Larimer F."/>
            <person name="Leebens-Mack J."/>
            <person name="Leple J.C."/>
            <person name="Locascio P."/>
            <person name="Lou Y."/>
            <person name="Lucas S."/>
            <person name="Martin F."/>
            <person name="Montanini B."/>
            <person name="Napoli C."/>
            <person name="Nelson D.R."/>
            <person name="Nelson C."/>
            <person name="Nieminen K."/>
            <person name="Nilsson O."/>
            <person name="Pereda V."/>
            <person name="Peter G."/>
            <person name="Philippe R."/>
            <person name="Pilate G."/>
            <person name="Poliakov A."/>
            <person name="Razumovskaya J."/>
            <person name="Richardson P."/>
            <person name="Rinaldi C."/>
            <person name="Ritland K."/>
            <person name="Rouze P."/>
            <person name="Ryaboy D."/>
            <person name="Schmutz J."/>
            <person name="Schrader J."/>
            <person name="Segerman B."/>
            <person name="Shin H."/>
            <person name="Siddiqui A."/>
            <person name="Sterky F."/>
            <person name="Terry A."/>
            <person name="Tsai C.J."/>
            <person name="Uberbacher E."/>
            <person name="Unneberg P."/>
            <person name="Vahala J."/>
            <person name="Wall K."/>
            <person name="Wessler S."/>
            <person name="Yang G."/>
            <person name="Yin T."/>
            <person name="Douglas C."/>
            <person name="Marra M."/>
            <person name="Sandberg G."/>
            <person name="Van de Peer Y."/>
            <person name="Rokhsar D."/>
        </authorList>
    </citation>
    <scope>NUCLEOTIDE SEQUENCE [LARGE SCALE GENOMIC DNA]</scope>
    <source>
        <strain evidence="2">cv. Nisqually</strain>
    </source>
</reference>
<dbReference type="EMBL" id="CM009290">
    <property type="protein sequence ID" value="KAI9403557.1"/>
    <property type="molecule type" value="Genomic_DNA"/>
</dbReference>
<name>A0ACC0TPI5_POPTR</name>
<protein>
    <submittedName>
        <fullName evidence="1">Uncharacterized protein</fullName>
    </submittedName>
</protein>